<dbReference type="VEuPathDB" id="FungiDB:BO80DRAFT_34319"/>
<gene>
    <name evidence="1" type="ORF">BO80DRAFT_34319</name>
</gene>
<evidence type="ECO:0000313" key="2">
    <source>
        <dbReference type="Proteomes" id="UP000249402"/>
    </source>
</evidence>
<organism evidence="1 2">
    <name type="scientific">Aspergillus ibericus CBS 121593</name>
    <dbReference type="NCBI Taxonomy" id="1448316"/>
    <lineage>
        <taxon>Eukaryota</taxon>
        <taxon>Fungi</taxon>
        <taxon>Dikarya</taxon>
        <taxon>Ascomycota</taxon>
        <taxon>Pezizomycotina</taxon>
        <taxon>Eurotiomycetes</taxon>
        <taxon>Eurotiomycetidae</taxon>
        <taxon>Eurotiales</taxon>
        <taxon>Aspergillaceae</taxon>
        <taxon>Aspergillus</taxon>
        <taxon>Aspergillus subgen. Circumdati</taxon>
    </lineage>
</organism>
<dbReference type="Proteomes" id="UP000249402">
    <property type="component" value="Unassembled WGS sequence"/>
</dbReference>
<reference evidence="1 2" key="1">
    <citation type="submission" date="2018-02" db="EMBL/GenBank/DDBJ databases">
        <title>The genomes of Aspergillus section Nigri reveals drivers in fungal speciation.</title>
        <authorList>
            <consortium name="DOE Joint Genome Institute"/>
            <person name="Vesth T.C."/>
            <person name="Nybo J."/>
            <person name="Theobald S."/>
            <person name="Brandl J."/>
            <person name="Frisvad J.C."/>
            <person name="Nielsen K.F."/>
            <person name="Lyhne E.K."/>
            <person name="Kogle M.E."/>
            <person name="Kuo A."/>
            <person name="Riley R."/>
            <person name="Clum A."/>
            <person name="Nolan M."/>
            <person name="Lipzen A."/>
            <person name="Salamov A."/>
            <person name="Henrissat B."/>
            <person name="Wiebenga A."/>
            <person name="De vries R.P."/>
            <person name="Grigoriev I.V."/>
            <person name="Mortensen U.H."/>
            <person name="Andersen M.R."/>
            <person name="Baker S.E."/>
        </authorList>
    </citation>
    <scope>NUCLEOTIDE SEQUENCE [LARGE SCALE GENOMIC DNA]</scope>
    <source>
        <strain evidence="1 2">CBS 121593</strain>
    </source>
</reference>
<sequence length="175" mass="19583">MGQIRPPGQCRGHLTSSALMARLLNLAVSSNGRSKGPRMNCRDFCRRVLDGSPASLPMTGLRVANLSPITLTDPSPRGTFCSRHFGPNHWVRCFCWHCIRQLIDQTHPPYLMIAERIREWKPAGIIQLLPADGMPRRPRMLGPAAENFLLGLNGPCREDSLLIMTARRFAQSCHD</sequence>
<protein>
    <submittedName>
        <fullName evidence="1">Uncharacterized protein</fullName>
    </submittedName>
</protein>
<evidence type="ECO:0000313" key="1">
    <source>
        <dbReference type="EMBL" id="RAL02420.1"/>
    </source>
</evidence>
<proteinExistence type="predicted"/>
<name>A0A395H458_9EURO</name>
<accession>A0A395H458</accession>
<dbReference type="GeneID" id="37220087"/>
<dbReference type="RefSeq" id="XP_025576747.1">
    <property type="nucleotide sequence ID" value="XM_025715222.1"/>
</dbReference>
<keyword evidence="2" id="KW-1185">Reference proteome</keyword>
<dbReference type="AlphaFoldDB" id="A0A395H458"/>
<dbReference type="EMBL" id="KZ824431">
    <property type="protein sequence ID" value="RAL02420.1"/>
    <property type="molecule type" value="Genomic_DNA"/>
</dbReference>